<sequence>MSNKIIVLTSELGSGARLVGKSLSEKLNIAFYGEEDLLIRAAHESGLDEAILKEYDKQLVCSSLSSMDSDLSKQVFQAYSDTIFKLVEAGPCILMERGADIILKGRKDFLSVYTYTSNSDKKIERCIRVGGITAEEAPAFIEEQSLQRERYYQSFSDIKRGKMNEYDICLNTDVFTEDALDMTKCVDIIAASL</sequence>
<dbReference type="Gene3D" id="3.40.50.300">
    <property type="entry name" value="P-loop containing nucleotide triphosphate hydrolases"/>
    <property type="match status" value="1"/>
</dbReference>
<dbReference type="Proteomes" id="UP000641206">
    <property type="component" value="Unassembled WGS sequence"/>
</dbReference>
<comment type="caution">
    <text evidence="1">The sequence shown here is derived from an EMBL/GenBank/DDBJ whole genome shotgun (WGS) entry which is preliminary data.</text>
</comment>
<gene>
    <name evidence="1" type="ORF">GCM10011346_08530</name>
</gene>
<reference evidence="2" key="1">
    <citation type="journal article" date="2019" name="Int. J. Syst. Evol. Microbiol.">
        <title>The Global Catalogue of Microorganisms (GCM) 10K type strain sequencing project: providing services to taxonomists for standard genome sequencing and annotation.</title>
        <authorList>
            <consortium name="The Broad Institute Genomics Platform"/>
            <consortium name="The Broad Institute Genome Sequencing Center for Infectious Disease"/>
            <person name="Wu L."/>
            <person name="Ma J."/>
        </authorList>
    </citation>
    <scope>NUCLEOTIDE SEQUENCE [LARGE SCALE GENOMIC DNA]</scope>
    <source>
        <strain evidence="2">CGMCC 1.7693</strain>
    </source>
</reference>
<organism evidence="1 2">
    <name type="scientific">Oceanobacillus neutriphilus</name>
    <dbReference type="NCBI Taxonomy" id="531815"/>
    <lineage>
        <taxon>Bacteria</taxon>
        <taxon>Bacillati</taxon>
        <taxon>Bacillota</taxon>
        <taxon>Bacilli</taxon>
        <taxon>Bacillales</taxon>
        <taxon>Bacillaceae</taxon>
        <taxon>Oceanobacillus</taxon>
    </lineage>
</organism>
<dbReference type="EMBL" id="BMLW01000002">
    <property type="protein sequence ID" value="GGP08448.1"/>
    <property type="molecule type" value="Genomic_DNA"/>
</dbReference>
<dbReference type="RefSeq" id="WP_188733271.1">
    <property type="nucleotide sequence ID" value="NZ_BMLW01000002.1"/>
</dbReference>
<dbReference type="Pfam" id="PF13189">
    <property type="entry name" value="Cytidylate_kin2"/>
    <property type="match status" value="1"/>
</dbReference>
<accession>A0ABQ2NPE8</accession>
<proteinExistence type="predicted"/>
<dbReference type="InterPro" id="IPR027417">
    <property type="entry name" value="P-loop_NTPase"/>
</dbReference>
<evidence type="ECO:0000313" key="2">
    <source>
        <dbReference type="Proteomes" id="UP000641206"/>
    </source>
</evidence>
<name>A0ABQ2NPE8_9BACI</name>
<evidence type="ECO:0008006" key="3">
    <source>
        <dbReference type="Google" id="ProtNLM"/>
    </source>
</evidence>
<protein>
    <recommendedName>
        <fullName evidence="3">Cytidylate kinase</fullName>
    </recommendedName>
</protein>
<keyword evidence="2" id="KW-1185">Reference proteome</keyword>
<evidence type="ECO:0000313" key="1">
    <source>
        <dbReference type="EMBL" id="GGP08448.1"/>
    </source>
</evidence>